<dbReference type="InterPro" id="IPR041522">
    <property type="entry name" value="CdaR_GGDEF"/>
</dbReference>
<evidence type="ECO:0008006" key="8">
    <source>
        <dbReference type="Google" id="ProtNLM"/>
    </source>
</evidence>
<comment type="caution">
    <text evidence="6">The sequence shown here is derived from an EMBL/GenBank/DDBJ whole genome shotgun (WGS) entry which is preliminary data.</text>
</comment>
<dbReference type="Pfam" id="PF14361">
    <property type="entry name" value="RsbRD_N"/>
    <property type="match status" value="1"/>
</dbReference>
<sequence length="440" mass="47204">MAQKPAARAPRPEGPRAGGPPSAGPRDDDGGLRRALALALLPGIDELTRRVVDDIHAHSGTYASGSPVSRDDLREICRYNLLRALEDFGGLPSGGDDFEHAARETGRRRAEQGVPLDTVLQAYRRGGRVMWQVMAEHLRATRGTPQAVGQVAGDRDTELDMAGAVWETIDRYSLEMAESYRLTQLEMQGRQDTRRVALFEALLDGRGDDPAVAAAASAALGVPVHDRYVIVVAAQDPAAPPNPAPVLDDHGIWSFWRPRSGRYAGIVRLAAGESAVLLDLLRHRTGATAGVSPEFDRLSQAGRALRLAEQALRTLPAGSGEAAAFDDRLAEALLVGRPEIAERIVTTQLGGVLDAAAEREVLLTTLRVWLDHGCSAVRAAELLYCHRNTVLNRIGRIAELTGRSAESGEVRLGWALALRALPLIGSEDARAPVEGDSGRA</sequence>
<organism evidence="6 7">
    <name type="scientific">Streptomyces gelaticus</name>
    <dbReference type="NCBI Taxonomy" id="285446"/>
    <lineage>
        <taxon>Bacteria</taxon>
        <taxon>Bacillati</taxon>
        <taxon>Actinomycetota</taxon>
        <taxon>Actinomycetes</taxon>
        <taxon>Kitasatosporales</taxon>
        <taxon>Streptomycetaceae</taxon>
        <taxon>Streptomyces</taxon>
    </lineage>
</organism>
<dbReference type="InterPro" id="IPR025736">
    <property type="entry name" value="PucR_C-HTH_dom"/>
</dbReference>
<protein>
    <recommendedName>
        <fullName evidence="8">PucR family transcriptional regulator</fullName>
    </recommendedName>
</protein>
<comment type="similarity">
    <text evidence="1">Belongs to the CdaR family.</text>
</comment>
<dbReference type="EMBL" id="BMTF01000025">
    <property type="protein sequence ID" value="GGV93611.1"/>
    <property type="molecule type" value="Genomic_DNA"/>
</dbReference>
<dbReference type="PANTHER" id="PTHR33744">
    <property type="entry name" value="CARBOHYDRATE DIACID REGULATOR"/>
    <property type="match status" value="1"/>
</dbReference>
<evidence type="ECO:0000313" key="7">
    <source>
        <dbReference type="Proteomes" id="UP000660675"/>
    </source>
</evidence>
<evidence type="ECO:0000259" key="5">
    <source>
        <dbReference type="Pfam" id="PF17853"/>
    </source>
</evidence>
<dbReference type="Pfam" id="PF13556">
    <property type="entry name" value="HTH_30"/>
    <property type="match status" value="1"/>
</dbReference>
<feature type="region of interest" description="Disordered" evidence="2">
    <location>
        <begin position="1"/>
        <end position="30"/>
    </location>
</feature>
<dbReference type="InterPro" id="IPR051448">
    <property type="entry name" value="CdaR-like_regulators"/>
</dbReference>
<dbReference type="PANTHER" id="PTHR33744:SF1">
    <property type="entry name" value="DNA-BINDING TRANSCRIPTIONAL ACTIVATOR ADER"/>
    <property type="match status" value="1"/>
</dbReference>
<reference evidence="7" key="1">
    <citation type="journal article" date="2019" name="Int. J. Syst. Evol. Microbiol.">
        <title>The Global Catalogue of Microorganisms (GCM) 10K type strain sequencing project: providing services to taxonomists for standard genome sequencing and annotation.</title>
        <authorList>
            <consortium name="The Broad Institute Genomics Platform"/>
            <consortium name="The Broad Institute Genome Sequencing Center for Infectious Disease"/>
            <person name="Wu L."/>
            <person name="Ma J."/>
        </authorList>
    </citation>
    <scope>NUCLEOTIDE SEQUENCE [LARGE SCALE GENOMIC DNA]</scope>
    <source>
        <strain evidence="7">JCM 4376</strain>
    </source>
</reference>
<evidence type="ECO:0000256" key="1">
    <source>
        <dbReference type="ARBA" id="ARBA00006754"/>
    </source>
</evidence>
<evidence type="ECO:0000256" key="2">
    <source>
        <dbReference type="SAM" id="MobiDB-lite"/>
    </source>
</evidence>
<dbReference type="InterPro" id="IPR025751">
    <property type="entry name" value="RsbRD_N_dom"/>
</dbReference>
<evidence type="ECO:0000259" key="3">
    <source>
        <dbReference type="Pfam" id="PF13556"/>
    </source>
</evidence>
<feature type="domain" description="CdaR GGDEF-like" evidence="5">
    <location>
        <begin position="205"/>
        <end position="314"/>
    </location>
</feature>
<evidence type="ECO:0000313" key="6">
    <source>
        <dbReference type="EMBL" id="GGV93611.1"/>
    </source>
</evidence>
<dbReference type="RefSeq" id="WP_189547125.1">
    <property type="nucleotide sequence ID" value="NZ_BMTF01000025.1"/>
</dbReference>
<dbReference type="Proteomes" id="UP000660675">
    <property type="component" value="Unassembled WGS sequence"/>
</dbReference>
<keyword evidence="7" id="KW-1185">Reference proteome</keyword>
<dbReference type="Gene3D" id="1.10.10.2840">
    <property type="entry name" value="PucR C-terminal helix-turn-helix domain"/>
    <property type="match status" value="1"/>
</dbReference>
<evidence type="ECO:0000259" key="4">
    <source>
        <dbReference type="Pfam" id="PF14361"/>
    </source>
</evidence>
<name>A0ABQ2W5R7_9ACTN</name>
<feature type="domain" description="RsbT co-antagonist protein RsbRD N-terminal" evidence="4">
    <location>
        <begin position="45"/>
        <end position="195"/>
    </location>
</feature>
<dbReference type="InterPro" id="IPR042070">
    <property type="entry name" value="PucR_C-HTH_sf"/>
</dbReference>
<proteinExistence type="inferred from homology"/>
<dbReference type="Pfam" id="PF17853">
    <property type="entry name" value="GGDEF_2"/>
    <property type="match status" value="1"/>
</dbReference>
<accession>A0ABQ2W5R7</accession>
<feature type="domain" description="PucR C-terminal helix-turn-helix" evidence="3">
    <location>
        <begin position="362"/>
        <end position="420"/>
    </location>
</feature>
<gene>
    <name evidence="6" type="ORF">GCM10015535_56920</name>
</gene>